<dbReference type="Pfam" id="PF10649">
    <property type="entry name" value="DUF2478"/>
    <property type="match status" value="1"/>
</dbReference>
<protein>
    <recommendedName>
        <fullName evidence="3">3-dehydroquinate dehydratase</fullName>
    </recommendedName>
</protein>
<dbReference type="InterPro" id="IPR018912">
    <property type="entry name" value="DUF2478"/>
</dbReference>
<comment type="caution">
    <text evidence="1">The sequence shown here is derived from an EMBL/GenBank/DDBJ whole genome shotgun (WGS) entry which is preliminary data.</text>
</comment>
<dbReference type="OrthoDB" id="5918880at2"/>
<sequence length="201" mass="21978">MERRPAPQISAEHTDPGLRPIGVVAYDDGLVRDALIAQCAAVLIASSYKLGGVVQSNPHREGRRRCDMYVKDLLCGDEVKISLDRGNEARGCRLDQDAFARIDAWIERAVLEHVDLVVINKFGREEAHGRGLRAVIAEALIADIPLLIGVSTQNLGDFLAFAGDSATRLKPDIETMTAWCRNAIERRAHDRCEPGLPSVGA</sequence>
<evidence type="ECO:0000313" key="1">
    <source>
        <dbReference type="EMBL" id="OPH83954.1"/>
    </source>
</evidence>
<organism evidence="1 2">
    <name type="scientific">Nitrobacter vulgaris</name>
    <dbReference type="NCBI Taxonomy" id="29421"/>
    <lineage>
        <taxon>Bacteria</taxon>
        <taxon>Pseudomonadati</taxon>
        <taxon>Pseudomonadota</taxon>
        <taxon>Alphaproteobacteria</taxon>
        <taxon>Hyphomicrobiales</taxon>
        <taxon>Nitrobacteraceae</taxon>
        <taxon>Nitrobacter</taxon>
    </lineage>
</organism>
<proteinExistence type="predicted"/>
<name>A0A1V4I1E3_NITVU</name>
<dbReference type="Proteomes" id="UP000189940">
    <property type="component" value="Unassembled WGS sequence"/>
</dbReference>
<accession>A0A1V4I1E3</accession>
<dbReference type="EMBL" id="MWPQ01000019">
    <property type="protein sequence ID" value="OPH83954.1"/>
    <property type="molecule type" value="Genomic_DNA"/>
</dbReference>
<dbReference type="STRING" id="29421.B2M20_04360"/>
<evidence type="ECO:0000313" key="2">
    <source>
        <dbReference type="Proteomes" id="UP000189940"/>
    </source>
</evidence>
<gene>
    <name evidence="1" type="ORF">B2M20_04360</name>
</gene>
<dbReference type="AlphaFoldDB" id="A0A1V4I1E3"/>
<keyword evidence="2" id="KW-1185">Reference proteome</keyword>
<reference evidence="1 2" key="1">
    <citation type="submission" date="2017-02" db="EMBL/GenBank/DDBJ databases">
        <title>Genome sequence of the nitrite-oxidizing bacterium Nitrobacter vulgaris strain Ab1.</title>
        <authorList>
            <person name="Mellbye B.L."/>
            <person name="Davis E.W."/>
            <person name="Spieck E."/>
            <person name="Chang J.H."/>
            <person name="Bottomley P.J."/>
            <person name="Sayavedra-Soto L.A."/>
        </authorList>
    </citation>
    <scope>NUCLEOTIDE SEQUENCE [LARGE SCALE GENOMIC DNA]</scope>
    <source>
        <strain evidence="1 2">Ab1</strain>
    </source>
</reference>
<evidence type="ECO:0008006" key="3">
    <source>
        <dbReference type="Google" id="ProtNLM"/>
    </source>
</evidence>